<dbReference type="AlphaFoldDB" id="A0AAJ0FUG1"/>
<dbReference type="EMBL" id="JASWJB010000070">
    <property type="protein sequence ID" value="KAK2601753.1"/>
    <property type="molecule type" value="Genomic_DNA"/>
</dbReference>
<name>A0AAJ0FUG1_9HYPO</name>
<feature type="domain" description="AB hydrolase-1" evidence="1">
    <location>
        <begin position="59"/>
        <end position="368"/>
    </location>
</feature>
<comment type="caution">
    <text evidence="2">The sequence shown here is derived from an EMBL/GenBank/DDBJ whole genome shotgun (WGS) entry which is preliminary data.</text>
</comment>
<gene>
    <name evidence="2" type="ORF">QQS21_004637</name>
</gene>
<keyword evidence="3" id="KW-1185">Reference proteome</keyword>
<reference evidence="2" key="1">
    <citation type="submission" date="2023-06" db="EMBL/GenBank/DDBJ databases">
        <title>Conoideocrella luteorostrata (Hypocreales: Clavicipitaceae), a potential biocontrol fungus for elongate hemlock scale in United States Christmas tree production areas.</title>
        <authorList>
            <person name="Barrett H."/>
            <person name="Lovett B."/>
            <person name="Macias A.M."/>
            <person name="Stajich J.E."/>
            <person name="Kasson M.T."/>
        </authorList>
    </citation>
    <scope>NUCLEOTIDE SEQUENCE</scope>
    <source>
        <strain evidence="2">ARSEF 14590</strain>
    </source>
</reference>
<protein>
    <recommendedName>
        <fullName evidence="1">AB hydrolase-1 domain-containing protein</fullName>
    </recommendedName>
</protein>
<evidence type="ECO:0000313" key="3">
    <source>
        <dbReference type="Proteomes" id="UP001251528"/>
    </source>
</evidence>
<proteinExistence type="predicted"/>
<organism evidence="2 3">
    <name type="scientific">Conoideocrella luteorostrata</name>
    <dbReference type="NCBI Taxonomy" id="1105319"/>
    <lineage>
        <taxon>Eukaryota</taxon>
        <taxon>Fungi</taxon>
        <taxon>Dikarya</taxon>
        <taxon>Ascomycota</taxon>
        <taxon>Pezizomycotina</taxon>
        <taxon>Sordariomycetes</taxon>
        <taxon>Hypocreomycetidae</taxon>
        <taxon>Hypocreales</taxon>
        <taxon>Clavicipitaceae</taxon>
        <taxon>Conoideocrella</taxon>
    </lineage>
</organism>
<dbReference type="InterPro" id="IPR029058">
    <property type="entry name" value="AB_hydrolase_fold"/>
</dbReference>
<sequence length="428" mass="47999">MSQTAHFDIKEHIVPGCYIREYPSIVKGRQEELLHLHVKQYTPRDGLLPNRDAVTLIAMHGIGLPKELYEPLWDTLYEQSASCGFSIRAIWIADMASHGGSGILNEKTMSNDFSWMDHARDVLSMINHFHEQMPRPLIGVGHSCGGLQMAQLSFMHPRLFTSLIFLDPGFIVSPTPLGLLGDGPGPVNFNTYRRDLWRNRAAAASFVENVSPDWDKRAIGLMVKYGFRDLPTALYPELPPNANLSDPPVTLTTTKHQSCLAQIRPCFDLEKANGRFVVNRETHPDLDAAKADARVPFYRPELFPTMDRLPTLRPSALFVLGKDTTKTWKDSMRNAARIAGTGVGGSGGMEDGRIREVFAHGGHMFPFTAVLETAQACAAWIGDEIGRYSSQEKKWNNERSKMSERAHLVVPAKWMEIVRHPKDIKTKL</sequence>
<evidence type="ECO:0000313" key="2">
    <source>
        <dbReference type="EMBL" id="KAK2601753.1"/>
    </source>
</evidence>
<dbReference type="SUPFAM" id="SSF53474">
    <property type="entry name" value="alpha/beta-Hydrolases"/>
    <property type="match status" value="1"/>
</dbReference>
<evidence type="ECO:0000259" key="1">
    <source>
        <dbReference type="Pfam" id="PF12697"/>
    </source>
</evidence>
<dbReference type="Proteomes" id="UP001251528">
    <property type="component" value="Unassembled WGS sequence"/>
</dbReference>
<dbReference type="Gene3D" id="3.40.50.1820">
    <property type="entry name" value="alpha/beta hydrolase"/>
    <property type="match status" value="1"/>
</dbReference>
<dbReference type="Pfam" id="PF12697">
    <property type="entry name" value="Abhydrolase_6"/>
    <property type="match status" value="1"/>
</dbReference>
<accession>A0AAJ0FUG1</accession>
<dbReference type="InterPro" id="IPR000073">
    <property type="entry name" value="AB_hydrolase_1"/>
</dbReference>